<proteinExistence type="predicted"/>
<evidence type="ECO:0000313" key="2">
    <source>
        <dbReference type="EMBL" id="KAK3341111.1"/>
    </source>
</evidence>
<reference evidence="2" key="1">
    <citation type="journal article" date="2023" name="Mol. Phylogenet. Evol.">
        <title>Genome-scale phylogeny and comparative genomics of the fungal order Sordariales.</title>
        <authorList>
            <person name="Hensen N."/>
            <person name="Bonometti L."/>
            <person name="Westerberg I."/>
            <person name="Brannstrom I.O."/>
            <person name="Guillou S."/>
            <person name="Cros-Aarteil S."/>
            <person name="Calhoun S."/>
            <person name="Haridas S."/>
            <person name="Kuo A."/>
            <person name="Mondo S."/>
            <person name="Pangilinan J."/>
            <person name="Riley R."/>
            <person name="LaButti K."/>
            <person name="Andreopoulos B."/>
            <person name="Lipzen A."/>
            <person name="Chen C."/>
            <person name="Yan M."/>
            <person name="Daum C."/>
            <person name="Ng V."/>
            <person name="Clum A."/>
            <person name="Steindorff A."/>
            <person name="Ohm R.A."/>
            <person name="Martin F."/>
            <person name="Silar P."/>
            <person name="Natvig D.O."/>
            <person name="Lalanne C."/>
            <person name="Gautier V."/>
            <person name="Ament-Velasquez S.L."/>
            <person name="Kruys A."/>
            <person name="Hutchinson M.I."/>
            <person name="Powell A.J."/>
            <person name="Barry K."/>
            <person name="Miller A.N."/>
            <person name="Grigoriev I.V."/>
            <person name="Debuchy R."/>
            <person name="Gladieux P."/>
            <person name="Hiltunen Thoren M."/>
            <person name="Johannesson H."/>
        </authorList>
    </citation>
    <scope>NUCLEOTIDE SEQUENCE</scope>
    <source>
        <strain evidence="2">CBS 955.72</strain>
    </source>
</reference>
<dbReference type="Proteomes" id="UP001275084">
    <property type="component" value="Unassembled WGS sequence"/>
</dbReference>
<feature type="region of interest" description="Disordered" evidence="1">
    <location>
        <begin position="1"/>
        <end position="64"/>
    </location>
</feature>
<protein>
    <submittedName>
        <fullName evidence="2">Uncharacterized protein</fullName>
    </submittedName>
</protein>
<dbReference type="EMBL" id="JAUIQD010000008">
    <property type="protein sequence ID" value="KAK3341111.1"/>
    <property type="molecule type" value="Genomic_DNA"/>
</dbReference>
<accession>A0AAJ0M881</accession>
<gene>
    <name evidence="2" type="ORF">B0T25DRAFT_573519</name>
</gene>
<comment type="caution">
    <text evidence="2">The sequence shown here is derived from an EMBL/GenBank/DDBJ whole genome shotgun (WGS) entry which is preliminary data.</text>
</comment>
<organism evidence="2 3">
    <name type="scientific">Lasiosphaeria hispida</name>
    <dbReference type="NCBI Taxonomy" id="260671"/>
    <lineage>
        <taxon>Eukaryota</taxon>
        <taxon>Fungi</taxon>
        <taxon>Dikarya</taxon>
        <taxon>Ascomycota</taxon>
        <taxon>Pezizomycotina</taxon>
        <taxon>Sordariomycetes</taxon>
        <taxon>Sordariomycetidae</taxon>
        <taxon>Sordariales</taxon>
        <taxon>Lasiosphaeriaceae</taxon>
        <taxon>Lasiosphaeria</taxon>
    </lineage>
</organism>
<keyword evidence="3" id="KW-1185">Reference proteome</keyword>
<reference evidence="2" key="2">
    <citation type="submission" date="2023-06" db="EMBL/GenBank/DDBJ databases">
        <authorList>
            <consortium name="Lawrence Berkeley National Laboratory"/>
            <person name="Haridas S."/>
            <person name="Hensen N."/>
            <person name="Bonometti L."/>
            <person name="Westerberg I."/>
            <person name="Brannstrom I.O."/>
            <person name="Guillou S."/>
            <person name="Cros-Aarteil S."/>
            <person name="Calhoun S."/>
            <person name="Kuo A."/>
            <person name="Mondo S."/>
            <person name="Pangilinan J."/>
            <person name="Riley R."/>
            <person name="Labutti K."/>
            <person name="Andreopoulos B."/>
            <person name="Lipzen A."/>
            <person name="Chen C."/>
            <person name="Yanf M."/>
            <person name="Daum C."/>
            <person name="Ng V."/>
            <person name="Clum A."/>
            <person name="Steindorff A."/>
            <person name="Ohm R."/>
            <person name="Martin F."/>
            <person name="Silar P."/>
            <person name="Natvig D."/>
            <person name="Lalanne C."/>
            <person name="Gautier V."/>
            <person name="Ament-Velasquez S.L."/>
            <person name="Kruys A."/>
            <person name="Hutchinson M.I."/>
            <person name="Powell A.J."/>
            <person name="Barry K."/>
            <person name="Miller A.N."/>
            <person name="Grigoriev I.V."/>
            <person name="Debuchy R."/>
            <person name="Gladieux P."/>
            <person name="Thoren M.H."/>
            <person name="Johannesson H."/>
        </authorList>
    </citation>
    <scope>NUCLEOTIDE SEQUENCE</scope>
    <source>
        <strain evidence="2">CBS 955.72</strain>
    </source>
</reference>
<evidence type="ECO:0000256" key="1">
    <source>
        <dbReference type="SAM" id="MobiDB-lite"/>
    </source>
</evidence>
<sequence>MNMDEIMSDPSQAFTPPTLRSGGSGSGGNGYQDFLSMTPSTDPTLPKAGPSTAANINGGPASWNTKKFRDEYEMAKARLSDLKFNIGEYPDPLLPRQPHRKQYPPGVTAETERQLQALIATIRERTA</sequence>
<feature type="region of interest" description="Disordered" evidence="1">
    <location>
        <begin position="90"/>
        <end position="110"/>
    </location>
</feature>
<name>A0AAJ0M881_9PEZI</name>
<evidence type="ECO:0000313" key="3">
    <source>
        <dbReference type="Proteomes" id="UP001275084"/>
    </source>
</evidence>
<dbReference type="AlphaFoldDB" id="A0AAJ0M881"/>